<reference evidence="1 2" key="1">
    <citation type="submission" date="2018-01" db="EMBL/GenBank/DDBJ databases">
        <title>Complete genome sequence of Bacteriovorax stolpii DSM12778.</title>
        <authorList>
            <person name="Tang B."/>
            <person name="Chang J."/>
        </authorList>
    </citation>
    <scope>NUCLEOTIDE SEQUENCE [LARGE SCALE GENOMIC DNA]</scope>
    <source>
        <strain evidence="1 2">DSM 12778</strain>
    </source>
</reference>
<proteinExistence type="predicted"/>
<dbReference type="KEGG" id="bsto:C0V70_06790"/>
<accession>A0A2K9NQM6</accession>
<keyword evidence="2" id="KW-1185">Reference proteome</keyword>
<evidence type="ECO:0000313" key="1">
    <source>
        <dbReference type="EMBL" id="AUN97819.1"/>
    </source>
</evidence>
<name>A0A2K9NQM6_BACTC</name>
<sequence>MILVYIISFSVLITSGIFMTDVLFTADKKLEEVQQRFIQKTRSFHEKQNDQRGSITLMGASLTLIFSFLFMYLALKMKVELKEAHYRKDTYLCFQSLNVETQSYIDSMAKFNWALRSLYIAGLITPKAKAAFKAIKVARDVNHFLYLKNLLKNKYCKGINGPLSYLKNFPFKTIQAFFLQTNPDATTILRSPKWKTVVYKKPQGIREEKAFCLLTEFEAEGPLNPNLKIKTFEYAIKGFSKLKCLSGFL</sequence>
<protein>
    <submittedName>
        <fullName evidence="1">Uncharacterized protein</fullName>
    </submittedName>
</protein>
<dbReference type="Proteomes" id="UP000235584">
    <property type="component" value="Chromosome"/>
</dbReference>
<gene>
    <name evidence="1" type="ORF">C0V70_06790</name>
</gene>
<organism evidence="1 2">
    <name type="scientific">Bacteriovorax stolpii</name>
    <name type="common">Bdellovibrio stolpii</name>
    <dbReference type="NCBI Taxonomy" id="960"/>
    <lineage>
        <taxon>Bacteria</taxon>
        <taxon>Pseudomonadati</taxon>
        <taxon>Bdellovibrionota</taxon>
        <taxon>Bacteriovoracia</taxon>
        <taxon>Bacteriovoracales</taxon>
        <taxon>Bacteriovoracaceae</taxon>
        <taxon>Bacteriovorax</taxon>
    </lineage>
</organism>
<dbReference type="EMBL" id="CP025704">
    <property type="protein sequence ID" value="AUN97819.1"/>
    <property type="molecule type" value="Genomic_DNA"/>
</dbReference>
<evidence type="ECO:0000313" key="2">
    <source>
        <dbReference type="Proteomes" id="UP000235584"/>
    </source>
</evidence>
<dbReference type="AlphaFoldDB" id="A0A2K9NQM6"/>